<name>A0ABS3JTB3_9BACT</name>
<dbReference type="EMBL" id="JAFMYW010000028">
    <property type="protein sequence ID" value="MBO0953254.1"/>
    <property type="molecule type" value="Genomic_DNA"/>
</dbReference>
<gene>
    <name evidence="1" type="ORF">J2I46_32080</name>
</gene>
<accession>A0ABS3JTB3</accession>
<evidence type="ECO:0000313" key="2">
    <source>
        <dbReference type="Proteomes" id="UP000664628"/>
    </source>
</evidence>
<comment type="caution">
    <text evidence="1">The sequence shown here is derived from an EMBL/GenBank/DDBJ whole genome shotgun (WGS) entry which is preliminary data.</text>
</comment>
<sequence>MSSPPCPYVEAVDPNLQAVASESLHWLHTDEHTCELHRQTQEPQLDGFGKPVTRLLGLIKYDPDTELYLGYVHAWTEPGKQPPLLPVLARYHKLLVQNKLIEFLHSTSRL</sequence>
<evidence type="ECO:0000313" key="1">
    <source>
        <dbReference type="EMBL" id="MBO0953254.1"/>
    </source>
</evidence>
<organism evidence="1 2">
    <name type="scientific">Fibrella forsythiae</name>
    <dbReference type="NCBI Taxonomy" id="2817061"/>
    <lineage>
        <taxon>Bacteria</taxon>
        <taxon>Pseudomonadati</taxon>
        <taxon>Bacteroidota</taxon>
        <taxon>Cytophagia</taxon>
        <taxon>Cytophagales</taxon>
        <taxon>Spirosomataceae</taxon>
        <taxon>Fibrella</taxon>
    </lineage>
</organism>
<dbReference type="RefSeq" id="WP_207333206.1">
    <property type="nucleotide sequence ID" value="NZ_JAFMYW010000028.1"/>
</dbReference>
<proteinExistence type="predicted"/>
<dbReference type="Proteomes" id="UP000664628">
    <property type="component" value="Unassembled WGS sequence"/>
</dbReference>
<keyword evidence="2" id="KW-1185">Reference proteome</keyword>
<protein>
    <submittedName>
        <fullName evidence="1">Uncharacterized protein</fullName>
    </submittedName>
</protein>
<reference evidence="1 2" key="1">
    <citation type="submission" date="2021-03" db="EMBL/GenBank/DDBJ databases">
        <title>Fibrella sp. HMF5405 genome sequencing and assembly.</title>
        <authorList>
            <person name="Kang H."/>
            <person name="Kim H."/>
            <person name="Bae S."/>
            <person name="Joh K."/>
        </authorList>
    </citation>
    <scope>NUCLEOTIDE SEQUENCE [LARGE SCALE GENOMIC DNA]</scope>
    <source>
        <strain evidence="1 2">HMF5405</strain>
    </source>
</reference>